<name>A0A6C0QNN4_9BACL</name>
<evidence type="ECO:0000313" key="1">
    <source>
        <dbReference type="EMBL" id="QHZ50297.1"/>
    </source>
</evidence>
<protein>
    <submittedName>
        <fullName evidence="1">Uncharacterized protein</fullName>
    </submittedName>
</protein>
<gene>
    <name evidence="1" type="ORF">ERICV_01124</name>
</gene>
<dbReference type="AlphaFoldDB" id="A0A6C0QNN4"/>
<reference evidence="1 2" key="1">
    <citation type="journal article" date="2020" name="Int. J. Med. Microbiol.">
        <title>Discovery of Paenibacillus larvae ERIC V: Phenotypic and genomic comparison to genotypes ERIC I-IV reveal different inventories of virulence factors which correlate with epidemiological prevalences of American Foulbrood.</title>
        <authorList>
            <person name="Beims H."/>
            <person name="Bunk B."/>
            <person name="Erler S."/>
            <person name="Mohr K.I."/>
            <person name="Sproer C."/>
            <person name="Pradella S."/>
            <person name="Gunther G."/>
            <person name="Rohde M."/>
            <person name="von der Ohe W."/>
            <person name="Steinert M."/>
        </authorList>
    </citation>
    <scope>NUCLEOTIDE SEQUENCE [LARGE SCALE GENOMIC DNA]</scope>
    <source>
        <strain evidence="1">Eric_V</strain>
    </source>
</reference>
<accession>A0A6C0QNN4</accession>
<evidence type="ECO:0000313" key="2">
    <source>
        <dbReference type="Proteomes" id="UP000464330"/>
    </source>
</evidence>
<dbReference type="Proteomes" id="UP000464330">
    <property type="component" value="Chromosome"/>
</dbReference>
<proteinExistence type="predicted"/>
<sequence>MSIDFPIIAIFLPGTKIEILASSSTGESYPHWILCTAKMLPGSNQWASLIPGEAHGFVDLGFEMGVMPHDRSLITGISK</sequence>
<dbReference type="EMBL" id="CP019717">
    <property type="protein sequence ID" value="QHZ50297.1"/>
    <property type="molecule type" value="Genomic_DNA"/>
</dbReference>
<dbReference type="RefSeq" id="WP_024095083.1">
    <property type="nucleotide sequence ID" value="NZ_CP019717.1"/>
</dbReference>
<organism evidence="1 2">
    <name type="scientific">Paenibacillus larvae subsp. larvae</name>
    <dbReference type="NCBI Taxonomy" id="147375"/>
    <lineage>
        <taxon>Bacteria</taxon>
        <taxon>Bacillati</taxon>
        <taxon>Bacillota</taxon>
        <taxon>Bacilli</taxon>
        <taxon>Bacillales</taxon>
        <taxon>Paenibacillaceae</taxon>
        <taxon>Paenibacillus</taxon>
    </lineage>
</organism>